<keyword evidence="2" id="KW-1185">Reference proteome</keyword>
<reference evidence="1" key="1">
    <citation type="submission" date="2021-02" db="EMBL/GenBank/DDBJ databases">
        <authorList>
            <person name="Dougan E. K."/>
            <person name="Rhodes N."/>
            <person name="Thang M."/>
            <person name="Chan C."/>
        </authorList>
    </citation>
    <scope>NUCLEOTIDE SEQUENCE</scope>
</reference>
<evidence type="ECO:0000313" key="1">
    <source>
        <dbReference type="EMBL" id="CAE7605974.1"/>
    </source>
</evidence>
<organism evidence="1 2">
    <name type="scientific">Symbiodinium natans</name>
    <dbReference type="NCBI Taxonomy" id="878477"/>
    <lineage>
        <taxon>Eukaryota</taxon>
        <taxon>Sar</taxon>
        <taxon>Alveolata</taxon>
        <taxon>Dinophyceae</taxon>
        <taxon>Suessiales</taxon>
        <taxon>Symbiodiniaceae</taxon>
        <taxon>Symbiodinium</taxon>
    </lineage>
</organism>
<dbReference type="Proteomes" id="UP000604046">
    <property type="component" value="Unassembled WGS sequence"/>
</dbReference>
<comment type="caution">
    <text evidence="1">The sequence shown here is derived from an EMBL/GenBank/DDBJ whole genome shotgun (WGS) entry which is preliminary data.</text>
</comment>
<dbReference type="EMBL" id="CAJNDS010002811">
    <property type="protein sequence ID" value="CAE7605974.1"/>
    <property type="molecule type" value="Genomic_DNA"/>
</dbReference>
<accession>A0A812V7F3</accession>
<name>A0A812V7F3_9DINO</name>
<evidence type="ECO:0000313" key="2">
    <source>
        <dbReference type="Proteomes" id="UP000604046"/>
    </source>
</evidence>
<proteinExistence type="predicted"/>
<gene>
    <name evidence="1" type="ORF">SNAT2548_LOCUS34458</name>
</gene>
<protein>
    <submittedName>
        <fullName evidence="1">Uncharacterized protein</fullName>
    </submittedName>
</protein>
<dbReference type="AlphaFoldDB" id="A0A812V7F3"/>
<sequence length="99" mass="11547">MHTQSMCIGGRRKCMFVPRQDLNDVWLLDTDRQFSCRCLQLLFPCGMQMRRVGQELGTLQVLRRLLQRDQLSAPQVHVRTLVPPVLVDQWRAVASRGRQ</sequence>